<protein>
    <submittedName>
        <fullName evidence="1">Uncharacterized protein</fullName>
    </submittedName>
</protein>
<sequence>MGRNEELRMTYSGLLMKDGEKMVRVSFERGKGAYAEGIVPRGVIEKSSGFTKEEVDMLTAYLQDNATDIINRAKGVNFLNDWIGKK</sequence>
<keyword evidence="2" id="KW-1185">Reference proteome</keyword>
<organism evidence="1 2">
    <name type="scientific">Kineothrix sedimenti</name>
    <dbReference type="NCBI Taxonomy" id="3123317"/>
    <lineage>
        <taxon>Bacteria</taxon>
        <taxon>Bacillati</taxon>
        <taxon>Bacillota</taxon>
        <taxon>Clostridia</taxon>
        <taxon>Lachnospirales</taxon>
        <taxon>Lachnospiraceae</taxon>
        <taxon>Kineothrix</taxon>
    </lineage>
</organism>
<dbReference type="EMBL" id="CP146256">
    <property type="protein sequence ID" value="XAH74341.1"/>
    <property type="molecule type" value="Genomic_DNA"/>
</dbReference>
<dbReference type="Proteomes" id="UP001451571">
    <property type="component" value="Chromosome"/>
</dbReference>
<gene>
    <name evidence="1" type="ORF">V6984_00830</name>
</gene>
<reference evidence="1 2" key="1">
    <citation type="submission" date="2024-02" db="EMBL/GenBank/DDBJ databases">
        <title>Bacterial strain from lacustrine sediment.</title>
        <authorList>
            <person name="Petit C."/>
            <person name="Fadhlaoui K."/>
        </authorList>
    </citation>
    <scope>NUCLEOTIDE SEQUENCE [LARGE SCALE GENOMIC DNA]</scope>
    <source>
        <strain evidence="1 2">IPX-CK</strain>
    </source>
</reference>
<name>A0ABZ3EYI1_9FIRM</name>
<dbReference type="RefSeq" id="WP_342757934.1">
    <property type="nucleotide sequence ID" value="NZ_CP146256.1"/>
</dbReference>
<proteinExistence type="predicted"/>
<evidence type="ECO:0000313" key="1">
    <source>
        <dbReference type="EMBL" id="XAH74341.1"/>
    </source>
</evidence>
<evidence type="ECO:0000313" key="2">
    <source>
        <dbReference type="Proteomes" id="UP001451571"/>
    </source>
</evidence>
<accession>A0ABZ3EYI1</accession>